<dbReference type="InterPro" id="IPR020846">
    <property type="entry name" value="MFS_dom"/>
</dbReference>
<gene>
    <name evidence="8" type="ORF">SU9_026645</name>
</gene>
<evidence type="ECO:0000256" key="3">
    <source>
        <dbReference type="ARBA" id="ARBA00022692"/>
    </source>
</evidence>
<feature type="transmembrane region" description="Helical" evidence="6">
    <location>
        <begin position="245"/>
        <end position="264"/>
    </location>
</feature>
<evidence type="ECO:0000256" key="2">
    <source>
        <dbReference type="ARBA" id="ARBA00022475"/>
    </source>
</evidence>
<feature type="transmembrane region" description="Helical" evidence="6">
    <location>
        <begin position="162"/>
        <end position="181"/>
    </location>
</feature>
<keyword evidence="4 6" id="KW-1133">Transmembrane helix</keyword>
<feature type="transmembrane region" description="Helical" evidence="6">
    <location>
        <begin position="102"/>
        <end position="119"/>
    </location>
</feature>
<name>A0A8B1NLQ2_9ACTN</name>
<dbReference type="OrthoDB" id="9109650at2"/>
<feature type="transmembrane region" description="Helical" evidence="6">
    <location>
        <begin position="276"/>
        <end position="295"/>
    </location>
</feature>
<protein>
    <submittedName>
        <fullName evidence="8">MFS transporter</fullName>
    </submittedName>
</protein>
<dbReference type="PANTHER" id="PTHR43124">
    <property type="entry name" value="PURINE EFFLUX PUMP PBUE"/>
    <property type="match status" value="1"/>
</dbReference>
<feature type="transmembrane region" description="Helical" evidence="6">
    <location>
        <begin position="339"/>
        <end position="357"/>
    </location>
</feature>
<keyword evidence="9" id="KW-1185">Reference proteome</keyword>
<organism evidence="8 9">
    <name type="scientific">Streptomyces auratus AGR0001</name>
    <dbReference type="NCBI Taxonomy" id="1160718"/>
    <lineage>
        <taxon>Bacteria</taxon>
        <taxon>Bacillati</taxon>
        <taxon>Actinomycetota</taxon>
        <taxon>Actinomycetes</taxon>
        <taxon>Kitasatosporales</taxon>
        <taxon>Streptomycetaceae</taxon>
        <taxon>Streptomyces</taxon>
    </lineage>
</organism>
<dbReference type="SUPFAM" id="SSF103473">
    <property type="entry name" value="MFS general substrate transporter"/>
    <property type="match status" value="1"/>
</dbReference>
<comment type="subcellular location">
    <subcellularLocation>
        <location evidence="1">Cell membrane</location>
        <topology evidence="1">Multi-pass membrane protein</topology>
    </subcellularLocation>
</comment>
<evidence type="ECO:0000259" key="7">
    <source>
        <dbReference type="PROSITE" id="PS50850"/>
    </source>
</evidence>
<dbReference type="RefSeq" id="WP_040898114.1">
    <property type="nucleotide sequence ID" value="NZ_CP072931.1"/>
</dbReference>
<feature type="transmembrane region" description="Helical" evidence="6">
    <location>
        <begin position="131"/>
        <end position="150"/>
    </location>
</feature>
<reference evidence="8" key="2">
    <citation type="submission" date="2021-04" db="EMBL/GenBank/DDBJ databases">
        <authorList>
            <person name="Wen M.-L."/>
            <person name="Han X.-L."/>
            <person name="Xiong J."/>
        </authorList>
    </citation>
    <scope>NUCLEOTIDE SEQUENCE</scope>
    <source>
        <strain evidence="8">AGR0001</strain>
    </source>
</reference>
<keyword evidence="2" id="KW-1003">Cell membrane</keyword>
<accession>A0A8B1NLQ2</accession>
<dbReference type="InterPro" id="IPR036259">
    <property type="entry name" value="MFS_trans_sf"/>
</dbReference>
<keyword evidence="5 6" id="KW-0472">Membrane</keyword>
<feature type="transmembrane region" description="Helical" evidence="6">
    <location>
        <begin position="301"/>
        <end position="319"/>
    </location>
</feature>
<keyword evidence="3 6" id="KW-0812">Transmembrane</keyword>
<dbReference type="GO" id="GO:0022857">
    <property type="term" value="F:transmembrane transporter activity"/>
    <property type="evidence" value="ECO:0007669"/>
    <property type="project" value="InterPro"/>
</dbReference>
<evidence type="ECO:0000313" key="9">
    <source>
        <dbReference type="Proteomes" id="UP000009036"/>
    </source>
</evidence>
<feature type="transmembrane region" description="Helical" evidence="6">
    <location>
        <begin position="209"/>
        <end position="233"/>
    </location>
</feature>
<dbReference type="InterPro" id="IPR050189">
    <property type="entry name" value="MFS_Efflux_Transporters"/>
</dbReference>
<dbReference type="Pfam" id="PF07690">
    <property type="entry name" value="MFS_1"/>
    <property type="match status" value="1"/>
</dbReference>
<dbReference type="InterPro" id="IPR011701">
    <property type="entry name" value="MFS"/>
</dbReference>
<feature type="transmembrane region" description="Helical" evidence="6">
    <location>
        <begin position="363"/>
        <end position="381"/>
    </location>
</feature>
<evidence type="ECO:0000256" key="6">
    <source>
        <dbReference type="SAM" id="Phobius"/>
    </source>
</evidence>
<reference evidence="8" key="1">
    <citation type="journal article" date="2012" name="J. Bacteriol.">
        <title>Genome Sequence of Streptomyces auratus Strain AGR0001, a Phoslactomycin-Producing Actinomycete.</title>
        <authorList>
            <person name="Han X."/>
            <person name="Li M."/>
            <person name="Ding Z."/>
            <person name="Zhao J."/>
            <person name="Ji K."/>
            <person name="Wen M."/>
            <person name="Lu T."/>
        </authorList>
    </citation>
    <scope>NUCLEOTIDE SEQUENCE</scope>
    <source>
        <strain evidence="8">AGR0001</strain>
    </source>
</reference>
<evidence type="ECO:0000256" key="4">
    <source>
        <dbReference type="ARBA" id="ARBA00022989"/>
    </source>
</evidence>
<evidence type="ECO:0000256" key="5">
    <source>
        <dbReference type="ARBA" id="ARBA00023136"/>
    </source>
</evidence>
<dbReference type="Proteomes" id="UP000009036">
    <property type="component" value="Chromosome"/>
</dbReference>
<proteinExistence type="predicted"/>
<evidence type="ECO:0000313" key="8">
    <source>
        <dbReference type="EMBL" id="QTZ94584.1"/>
    </source>
</evidence>
<dbReference type="PROSITE" id="PS50850">
    <property type="entry name" value="MFS"/>
    <property type="match status" value="1"/>
</dbReference>
<dbReference type="GO" id="GO:0005886">
    <property type="term" value="C:plasma membrane"/>
    <property type="evidence" value="ECO:0007669"/>
    <property type="project" value="UniProtKB-SubCell"/>
</dbReference>
<evidence type="ECO:0000256" key="1">
    <source>
        <dbReference type="ARBA" id="ARBA00004651"/>
    </source>
</evidence>
<sequence>MTTHRYLPALLVLTLLGTLMELDMSVPSFPDIAHDLAAADSSVQLTITFNFFGYCLGALAYGPLSDRYGRRTVMLTGNSVMLAGALGCAVAPGIGLLLASRLVQGVGASTSVVLVFVILGDVYQGARLMKWYGLTNAAMSVFMTAAPALGGLVNRTLGWRGNYATVVGITLVSLLLMALFLPETRGEPSGIGVRQVVAGYRKLLSSKGFLAASLVPSLLFAAYMVFIASSSFLYTGTFGLSTVRFAGHLLLIVASFAVTSLAASRLVAMLGGPERTVVCGIAATVLGVVLFLVFGQGPWSTTGAVAVFCVGFAAVYPVIFGRSMGVYPELQGAASSLNMSGRALLVTLFTGAAGSLFHGDARVTAGVMATAVGFAAVLAFVKPEPDRADRVDQGGRVVDRAGPAGVEAGPGAGDG</sequence>
<dbReference type="KEGG" id="sauh:SU9_026645"/>
<dbReference type="AlphaFoldDB" id="A0A8B1NLQ2"/>
<dbReference type="EMBL" id="CP072931">
    <property type="protein sequence ID" value="QTZ94584.1"/>
    <property type="molecule type" value="Genomic_DNA"/>
</dbReference>
<feature type="transmembrane region" description="Helical" evidence="6">
    <location>
        <begin position="41"/>
        <end position="61"/>
    </location>
</feature>
<feature type="transmembrane region" description="Helical" evidence="6">
    <location>
        <begin position="73"/>
        <end position="96"/>
    </location>
</feature>
<dbReference type="PANTHER" id="PTHR43124:SF3">
    <property type="entry name" value="CHLORAMPHENICOL EFFLUX PUMP RV0191"/>
    <property type="match status" value="1"/>
</dbReference>
<dbReference type="Gene3D" id="1.20.1720.10">
    <property type="entry name" value="Multidrug resistance protein D"/>
    <property type="match status" value="1"/>
</dbReference>
<feature type="domain" description="Major facilitator superfamily (MFS) profile" evidence="7">
    <location>
        <begin position="1"/>
        <end position="387"/>
    </location>
</feature>